<dbReference type="GO" id="GO:0008270">
    <property type="term" value="F:zinc ion binding"/>
    <property type="evidence" value="ECO:0007669"/>
    <property type="project" value="InterPro"/>
</dbReference>
<dbReference type="AlphaFoldDB" id="A0A1X2LF12"/>
<comment type="caution">
    <text evidence="2">The sequence shown here is derived from an EMBL/GenBank/DDBJ whole genome shotgun (WGS) entry which is preliminary data.</text>
</comment>
<dbReference type="PROSITE" id="PS50271">
    <property type="entry name" value="ZF_UBP"/>
    <property type="match status" value="1"/>
</dbReference>
<dbReference type="RefSeq" id="WP_085288496.1">
    <property type="nucleotide sequence ID" value="NZ_NCXM01000002.1"/>
</dbReference>
<feature type="domain" description="UBP-type" evidence="1">
    <location>
        <begin position="1"/>
        <end position="88"/>
    </location>
</feature>
<organism evidence="2 3">
    <name type="scientific">Mycolicibacterium vulneris</name>
    <dbReference type="NCBI Taxonomy" id="547163"/>
    <lineage>
        <taxon>Bacteria</taxon>
        <taxon>Bacillati</taxon>
        <taxon>Actinomycetota</taxon>
        <taxon>Actinomycetes</taxon>
        <taxon>Mycobacteriales</taxon>
        <taxon>Mycobacteriaceae</taxon>
        <taxon>Mycolicibacterium</taxon>
    </lineage>
</organism>
<dbReference type="InterPro" id="IPR013083">
    <property type="entry name" value="Znf_RING/FYVE/PHD"/>
</dbReference>
<dbReference type="Pfam" id="PF02148">
    <property type="entry name" value="zf-UBP"/>
    <property type="match status" value="1"/>
</dbReference>
<evidence type="ECO:0000313" key="3">
    <source>
        <dbReference type="Proteomes" id="UP000242320"/>
    </source>
</evidence>
<dbReference type="InterPro" id="IPR001607">
    <property type="entry name" value="Znf_UBP"/>
</dbReference>
<keyword evidence="3" id="KW-1185">Reference proteome</keyword>
<protein>
    <recommendedName>
        <fullName evidence="1">UBP-type domain-containing protein</fullName>
    </recommendedName>
</protein>
<gene>
    <name evidence="2" type="ORF">B8W69_02990</name>
</gene>
<dbReference type="Proteomes" id="UP000242320">
    <property type="component" value="Unassembled WGS sequence"/>
</dbReference>
<sequence length="88" mass="10082">MTSTHMDPDVVAINPVSPRTHKGCQECLRHGTQWVHLRLCLTCGYVGCCDSSPMRHANAHFRATDHPIVQSMESGETWRWCYVHQNYV</sequence>
<dbReference type="Gene3D" id="3.30.40.10">
    <property type="entry name" value="Zinc/RING finger domain, C3HC4 (zinc finger)"/>
    <property type="match status" value="1"/>
</dbReference>
<evidence type="ECO:0000259" key="1">
    <source>
        <dbReference type="PROSITE" id="PS50271"/>
    </source>
</evidence>
<accession>A0A1X2LF12</accession>
<proteinExistence type="predicted"/>
<dbReference type="SUPFAM" id="SSF57850">
    <property type="entry name" value="RING/U-box"/>
    <property type="match status" value="1"/>
</dbReference>
<reference evidence="2 3" key="1">
    <citation type="submission" date="2017-04" db="EMBL/GenBank/DDBJ databases">
        <title>The new phylogeny of genus Mycobacterium.</title>
        <authorList>
            <person name="Tortoli E."/>
            <person name="Trovato A."/>
            <person name="Cirillo D.M."/>
        </authorList>
    </citation>
    <scope>NUCLEOTIDE SEQUENCE [LARGE SCALE GENOMIC DNA]</scope>
    <source>
        <strain evidence="2 3">DSM 45247</strain>
    </source>
</reference>
<dbReference type="EMBL" id="NCXM01000002">
    <property type="protein sequence ID" value="OSC32073.1"/>
    <property type="molecule type" value="Genomic_DNA"/>
</dbReference>
<dbReference type="OrthoDB" id="120315at2"/>
<name>A0A1X2LF12_9MYCO</name>
<evidence type="ECO:0000313" key="2">
    <source>
        <dbReference type="EMBL" id="OSC32073.1"/>
    </source>
</evidence>